<organism evidence="10 11">
    <name type="scientific">Psychroflexus longus</name>
    <dbReference type="NCBI Taxonomy" id="2873596"/>
    <lineage>
        <taxon>Bacteria</taxon>
        <taxon>Pseudomonadati</taxon>
        <taxon>Bacteroidota</taxon>
        <taxon>Flavobacteriia</taxon>
        <taxon>Flavobacteriales</taxon>
        <taxon>Flavobacteriaceae</taxon>
        <taxon>Psychroflexus</taxon>
    </lineage>
</organism>
<comment type="subcellular location">
    <subcellularLocation>
        <location evidence="1">Cell outer membrane</location>
    </subcellularLocation>
</comment>
<evidence type="ECO:0000256" key="7">
    <source>
        <dbReference type="ARBA" id="ARBA00023237"/>
    </source>
</evidence>
<evidence type="ECO:0000256" key="3">
    <source>
        <dbReference type="ARBA" id="ARBA00022448"/>
    </source>
</evidence>
<dbReference type="PANTHER" id="PTHR30026">
    <property type="entry name" value="OUTER MEMBRANE PROTEIN TOLC"/>
    <property type="match status" value="1"/>
</dbReference>
<evidence type="ECO:0000256" key="6">
    <source>
        <dbReference type="ARBA" id="ARBA00023136"/>
    </source>
</evidence>
<keyword evidence="3" id="KW-0813">Transport</keyword>
<keyword evidence="11" id="KW-1185">Reference proteome</keyword>
<dbReference type="InterPro" id="IPR003423">
    <property type="entry name" value="OMP_efflux"/>
</dbReference>
<evidence type="ECO:0000256" key="1">
    <source>
        <dbReference type="ARBA" id="ARBA00004442"/>
    </source>
</evidence>
<keyword evidence="5" id="KW-0812">Transmembrane</keyword>
<keyword evidence="4" id="KW-1134">Transmembrane beta strand</keyword>
<proteinExistence type="inferred from homology"/>
<dbReference type="InterPro" id="IPR051906">
    <property type="entry name" value="TolC-like"/>
</dbReference>
<reference evidence="11" key="1">
    <citation type="submission" date="2023-07" db="EMBL/GenBank/DDBJ databases">
        <title>Novel species isolated from saline lakes on Tibetan Plateau.</title>
        <authorList>
            <person name="Lu H."/>
        </authorList>
    </citation>
    <scope>NUCLEOTIDE SEQUENCE [LARGE SCALE GENOMIC DNA]</scope>
    <source>
        <strain evidence="11">CAK8W</strain>
    </source>
</reference>
<feature type="chain" id="PRO_5047054801" evidence="9">
    <location>
        <begin position="23"/>
        <end position="442"/>
    </location>
</feature>
<keyword evidence="8" id="KW-0175">Coiled coil</keyword>
<evidence type="ECO:0000256" key="9">
    <source>
        <dbReference type="SAM" id="SignalP"/>
    </source>
</evidence>
<dbReference type="Proteomes" id="UP001199314">
    <property type="component" value="Unassembled WGS sequence"/>
</dbReference>
<evidence type="ECO:0000313" key="11">
    <source>
        <dbReference type="Proteomes" id="UP001199314"/>
    </source>
</evidence>
<keyword evidence="9" id="KW-0732">Signal</keyword>
<evidence type="ECO:0000256" key="4">
    <source>
        <dbReference type="ARBA" id="ARBA00022452"/>
    </source>
</evidence>
<evidence type="ECO:0000313" key="10">
    <source>
        <dbReference type="EMBL" id="MBZ9778944.1"/>
    </source>
</evidence>
<dbReference type="PANTHER" id="PTHR30026:SF20">
    <property type="entry name" value="OUTER MEMBRANE PROTEIN TOLC"/>
    <property type="match status" value="1"/>
</dbReference>
<evidence type="ECO:0000256" key="8">
    <source>
        <dbReference type="SAM" id="Coils"/>
    </source>
</evidence>
<comment type="caution">
    <text evidence="10">The sequence shown here is derived from an EMBL/GenBank/DDBJ whole genome shotgun (WGS) entry which is preliminary data.</text>
</comment>
<dbReference type="Gene3D" id="1.20.1600.10">
    <property type="entry name" value="Outer membrane efflux proteins (OEP)"/>
    <property type="match status" value="1"/>
</dbReference>
<comment type="similarity">
    <text evidence="2">Belongs to the outer membrane factor (OMF) (TC 1.B.17) family.</text>
</comment>
<name>A0ABS7XKB5_9FLAO</name>
<feature type="coiled-coil region" evidence="8">
    <location>
        <begin position="202"/>
        <end position="229"/>
    </location>
</feature>
<dbReference type="EMBL" id="JAIQZE010000008">
    <property type="protein sequence ID" value="MBZ9778944.1"/>
    <property type="molecule type" value="Genomic_DNA"/>
</dbReference>
<feature type="signal peptide" evidence="9">
    <location>
        <begin position="1"/>
        <end position="22"/>
    </location>
</feature>
<gene>
    <name evidence="10" type="ORF">LB452_08415</name>
</gene>
<evidence type="ECO:0000256" key="5">
    <source>
        <dbReference type="ARBA" id="ARBA00022692"/>
    </source>
</evidence>
<keyword evidence="7" id="KW-0998">Cell outer membrane</keyword>
<keyword evidence="6" id="KW-0472">Membrane</keyword>
<protein>
    <submittedName>
        <fullName evidence="10">TolC family protein</fullName>
    </submittedName>
</protein>
<dbReference type="Pfam" id="PF02321">
    <property type="entry name" value="OEP"/>
    <property type="match status" value="2"/>
</dbReference>
<evidence type="ECO:0000256" key="2">
    <source>
        <dbReference type="ARBA" id="ARBA00007613"/>
    </source>
</evidence>
<feature type="coiled-coil region" evidence="8">
    <location>
        <begin position="355"/>
        <end position="385"/>
    </location>
</feature>
<dbReference type="RefSeq" id="WP_224461294.1">
    <property type="nucleotide sequence ID" value="NZ_JAIQZE010000008.1"/>
</dbReference>
<sequence>MNAFIKLISLTAILLNLGVMQAQEEVKYTLGELKNQVLQDNRSLQVNENKFKKIRARYRQTNAAFLPQLSASHSFYRTNNPVQAFGTLLNQGIFTEQDFQIDNLNNPSAISNFTTALSIQQPLINLDKWAQRSALNAQKEAQEYQNTFEEKALLVEVEKLYMQLQLAYKGVEVLEQTRKIARQNFESIQNFYEEGLLVMPDVLNAEVRLNEVENEYIAASNQLKNLSDYLLFLMNKDSNAVIKPDSKLELNVVALEENSQIETREDVLAVNLQTEAQSEIQKASKLSFLPTLNAFGNVQWFADEVFTTKSRNFLVGASLNWNIFEGGKNIAKLQEESAGLEQAQLEASMYTSQSYLELEKARRQFREAEQKLNRNRLSLEQAEKAYRIRKDRFDEGLERTTDLLQAEQKQSAMRLTYNQSIFEFNYAQLYVQFLANTSTYEN</sequence>
<dbReference type="SUPFAM" id="SSF56954">
    <property type="entry name" value="Outer membrane efflux proteins (OEP)"/>
    <property type="match status" value="1"/>
</dbReference>
<accession>A0ABS7XKB5</accession>